<dbReference type="VEuPathDB" id="FungiDB:BD410DRAFT_733833"/>
<dbReference type="InterPro" id="IPR011990">
    <property type="entry name" value="TPR-like_helical_dom_sf"/>
</dbReference>
<dbReference type="PANTHER" id="PTHR47691">
    <property type="entry name" value="REGULATOR-RELATED"/>
    <property type="match status" value="1"/>
</dbReference>
<accession>A0A4Y7PJ80</accession>
<keyword evidence="2" id="KW-1185">Reference proteome</keyword>
<evidence type="ECO:0000313" key="2">
    <source>
        <dbReference type="Proteomes" id="UP000294933"/>
    </source>
</evidence>
<dbReference type="Proteomes" id="UP000294933">
    <property type="component" value="Unassembled WGS sequence"/>
</dbReference>
<reference evidence="1 2" key="1">
    <citation type="submission" date="2018-06" db="EMBL/GenBank/DDBJ databases">
        <title>A transcriptomic atlas of mushroom development highlights an independent origin of complex multicellularity.</title>
        <authorList>
            <consortium name="DOE Joint Genome Institute"/>
            <person name="Krizsan K."/>
            <person name="Almasi E."/>
            <person name="Merenyi Z."/>
            <person name="Sahu N."/>
            <person name="Viragh M."/>
            <person name="Koszo T."/>
            <person name="Mondo S."/>
            <person name="Kiss B."/>
            <person name="Balint B."/>
            <person name="Kues U."/>
            <person name="Barry K."/>
            <person name="Hegedus J.C."/>
            <person name="Henrissat B."/>
            <person name="Johnson J."/>
            <person name="Lipzen A."/>
            <person name="Ohm R."/>
            <person name="Nagy I."/>
            <person name="Pangilinan J."/>
            <person name="Yan J."/>
            <person name="Xiong Y."/>
            <person name="Grigoriev I.V."/>
            <person name="Hibbett D.S."/>
            <person name="Nagy L.G."/>
        </authorList>
    </citation>
    <scope>NUCLEOTIDE SEQUENCE [LARGE SCALE GENOMIC DNA]</scope>
    <source>
        <strain evidence="1 2">SZMC22713</strain>
    </source>
</reference>
<protein>
    <submittedName>
        <fullName evidence="1">TPR-like protein</fullName>
    </submittedName>
</protein>
<dbReference type="AlphaFoldDB" id="A0A4Y7PJ80"/>
<organism evidence="1 2">
    <name type="scientific">Rickenella mellea</name>
    <dbReference type="NCBI Taxonomy" id="50990"/>
    <lineage>
        <taxon>Eukaryota</taxon>
        <taxon>Fungi</taxon>
        <taxon>Dikarya</taxon>
        <taxon>Basidiomycota</taxon>
        <taxon>Agaricomycotina</taxon>
        <taxon>Agaricomycetes</taxon>
        <taxon>Hymenochaetales</taxon>
        <taxon>Rickenellaceae</taxon>
        <taxon>Rickenella</taxon>
    </lineage>
</organism>
<dbReference type="Pfam" id="PF13424">
    <property type="entry name" value="TPR_12"/>
    <property type="match status" value="1"/>
</dbReference>
<sequence length="327" mass="37926">MRLLENEKENITYILEQEIYNATDKTACVKLIIDFSNYLYWTIPSTMLLIQALSFLNDIHDNELKAELSFALGRMYEQMKKYAYAKDYFEKAKEQFEMLNITECKKRIVQCLKHSGEISRYQKNFGEAKITLSDAMTQFHKIGDNLGANQCLHSLGLIEKMQHNYPISKRIVTEALIIYEQIDKTLGAAQCLFALGNMEYDEDDYIAAYEFYQNALTRFKKLGPSCENYVADVFCSLGNVAYMQNNCSECEAFFLEAVKWYQKLNDKISQAEALQMLGKVAYMQKKCVEAKNAYMQAVKIFENCDMQTSVSETMKLLHEVESYESQH</sequence>
<dbReference type="Gene3D" id="1.25.40.10">
    <property type="entry name" value="Tetratricopeptide repeat domain"/>
    <property type="match status" value="2"/>
</dbReference>
<dbReference type="InterPro" id="IPR019734">
    <property type="entry name" value="TPR_rpt"/>
</dbReference>
<gene>
    <name evidence="1" type="ORF">BD410DRAFT_733833</name>
</gene>
<dbReference type="OrthoDB" id="431454at2759"/>
<dbReference type="SMART" id="SM00028">
    <property type="entry name" value="TPR"/>
    <property type="match status" value="5"/>
</dbReference>
<dbReference type="STRING" id="50990.A0A4Y7PJ80"/>
<name>A0A4Y7PJ80_9AGAM</name>
<dbReference type="PANTHER" id="PTHR47691:SF3">
    <property type="entry name" value="HTH-TYPE TRANSCRIPTIONAL REGULATOR RV0890C-RELATED"/>
    <property type="match status" value="1"/>
</dbReference>
<proteinExistence type="predicted"/>
<evidence type="ECO:0000313" key="1">
    <source>
        <dbReference type="EMBL" id="TDL14599.1"/>
    </source>
</evidence>
<dbReference type="SUPFAM" id="SSF48452">
    <property type="entry name" value="TPR-like"/>
    <property type="match status" value="2"/>
</dbReference>
<dbReference type="EMBL" id="ML170323">
    <property type="protein sequence ID" value="TDL14599.1"/>
    <property type="molecule type" value="Genomic_DNA"/>
</dbReference>